<proteinExistence type="predicted"/>
<gene>
    <name evidence="2" type="ORF">AJ79_06774</name>
</gene>
<dbReference type="Proteomes" id="UP000223968">
    <property type="component" value="Unassembled WGS sequence"/>
</dbReference>
<reference evidence="2 3" key="1">
    <citation type="submission" date="2017-10" db="EMBL/GenBank/DDBJ databases">
        <title>Comparative genomics in systemic dimorphic fungi from Ajellomycetaceae.</title>
        <authorList>
            <person name="Munoz J.F."/>
            <person name="Mcewen J.G."/>
            <person name="Clay O.K."/>
            <person name="Cuomo C.A."/>
        </authorList>
    </citation>
    <scope>NUCLEOTIDE SEQUENCE [LARGE SCALE GENOMIC DNA]</scope>
    <source>
        <strain evidence="2 3">UAMH5409</strain>
    </source>
</reference>
<comment type="caution">
    <text evidence="2">The sequence shown here is derived from an EMBL/GenBank/DDBJ whole genome shotgun (WGS) entry which is preliminary data.</text>
</comment>
<evidence type="ECO:0000313" key="3">
    <source>
        <dbReference type="Proteomes" id="UP000223968"/>
    </source>
</evidence>
<evidence type="ECO:0000256" key="1">
    <source>
        <dbReference type="SAM" id="MobiDB-lite"/>
    </source>
</evidence>
<dbReference type="OrthoDB" id="5280830at2759"/>
<keyword evidence="3" id="KW-1185">Reference proteome</keyword>
<feature type="compositionally biased region" description="Low complexity" evidence="1">
    <location>
        <begin position="1"/>
        <end position="12"/>
    </location>
</feature>
<evidence type="ECO:0000313" key="2">
    <source>
        <dbReference type="EMBL" id="PGH05607.1"/>
    </source>
</evidence>
<organism evidence="2 3">
    <name type="scientific">Helicocarpus griseus UAMH5409</name>
    <dbReference type="NCBI Taxonomy" id="1447875"/>
    <lineage>
        <taxon>Eukaryota</taxon>
        <taxon>Fungi</taxon>
        <taxon>Dikarya</taxon>
        <taxon>Ascomycota</taxon>
        <taxon>Pezizomycotina</taxon>
        <taxon>Eurotiomycetes</taxon>
        <taxon>Eurotiomycetidae</taxon>
        <taxon>Onygenales</taxon>
        <taxon>Ajellomycetaceae</taxon>
        <taxon>Helicocarpus</taxon>
    </lineage>
</organism>
<feature type="compositionally biased region" description="Basic and acidic residues" evidence="1">
    <location>
        <begin position="13"/>
        <end position="23"/>
    </location>
</feature>
<protein>
    <submittedName>
        <fullName evidence="2">Uncharacterized protein</fullName>
    </submittedName>
</protein>
<dbReference type="AlphaFoldDB" id="A0A2B7XA77"/>
<feature type="region of interest" description="Disordered" evidence="1">
    <location>
        <begin position="1"/>
        <end position="37"/>
    </location>
</feature>
<name>A0A2B7XA77_9EURO</name>
<dbReference type="EMBL" id="PDNB01000124">
    <property type="protein sequence ID" value="PGH05607.1"/>
    <property type="molecule type" value="Genomic_DNA"/>
</dbReference>
<sequence length="650" mass="73408">MSSRGLRPSGSGRDPRKAREQRRSLGGGLTPASVSASDPPKCYNLVVCGATNENDGFIFSDFMGYCMALNEYGVGGDFYSCFPLEKHFFLLSKKTPVVDTIKFGKFGVNEKCLYSFSRRQFVMSEYWWKQIGPSEILDTVKSWIADKQRLAKKGVVVNIILEGHGDGNGRLRIGDGHIHSFEFRDLLAGFSEGVHITAVNGACYSGKFADIIKESGQTDRYVMAAAPADGTALSATRSVSNRTRNSRFSQAFVLSLAKLNLPGTPRRKVTWRLKDHEAFMIEQLSRNITPGGKVVQPQFRAAQPITGMTAVEEMVFRDKIDVLYDPSVSSRRRRIEWSTIDPNIRAFIETNADAASTTVPSTIPPSAQLVVDFELAKCDTNSGYPPDLLVFDEFYGRKPNYRFVLRNLYWRARRQSTVWDMFELLVTRGFLNANSLCLPVNLMQPSRDVGKIRTLLLHFSLCERDCRLIYQESSIPLQSVDWFLDIGWLATMIVRSGVQLEKLFDTIEACDFLGHLEEDELKNFRNEYGQITINQDPNASKGLLRPDGTVPPQETTFGFWLPHGLSSDNVKFARQLRACRQRFNRIEAAFREAEGLSHEKLWLEAEQADFFERHPERYPSVKSIFLKGLSSGRTDVGFVIKHEAEQPAQD</sequence>
<accession>A0A2B7XA77</accession>